<feature type="region of interest" description="Disordered" evidence="1">
    <location>
        <begin position="47"/>
        <end position="66"/>
    </location>
</feature>
<protein>
    <submittedName>
        <fullName evidence="2">Cysteine desulfurase</fullName>
    </submittedName>
</protein>
<comment type="caution">
    <text evidence="2">The sequence shown here is derived from an EMBL/GenBank/DDBJ whole genome shotgun (WGS) entry which is preliminary data.</text>
</comment>
<name>A0A5A7PEE2_STRAF</name>
<dbReference type="Proteomes" id="UP000325081">
    <property type="component" value="Unassembled WGS sequence"/>
</dbReference>
<dbReference type="EMBL" id="BKCP01004406">
    <property type="protein sequence ID" value="GER31024.1"/>
    <property type="molecule type" value="Genomic_DNA"/>
</dbReference>
<dbReference type="AlphaFoldDB" id="A0A5A7PEE2"/>
<accession>A0A5A7PEE2</accession>
<reference evidence="3" key="1">
    <citation type="journal article" date="2019" name="Curr. Biol.">
        <title>Genome Sequence of Striga asiatica Provides Insight into the Evolution of Plant Parasitism.</title>
        <authorList>
            <person name="Yoshida S."/>
            <person name="Kim S."/>
            <person name="Wafula E.K."/>
            <person name="Tanskanen J."/>
            <person name="Kim Y.M."/>
            <person name="Honaas L."/>
            <person name="Yang Z."/>
            <person name="Spallek T."/>
            <person name="Conn C.E."/>
            <person name="Ichihashi Y."/>
            <person name="Cheong K."/>
            <person name="Cui S."/>
            <person name="Der J.P."/>
            <person name="Gundlach H."/>
            <person name="Jiao Y."/>
            <person name="Hori C."/>
            <person name="Ishida J.K."/>
            <person name="Kasahara H."/>
            <person name="Kiba T."/>
            <person name="Kim M.S."/>
            <person name="Koo N."/>
            <person name="Laohavisit A."/>
            <person name="Lee Y.H."/>
            <person name="Lumba S."/>
            <person name="McCourt P."/>
            <person name="Mortimer J.C."/>
            <person name="Mutuku J.M."/>
            <person name="Nomura T."/>
            <person name="Sasaki-Sekimoto Y."/>
            <person name="Seto Y."/>
            <person name="Wang Y."/>
            <person name="Wakatake T."/>
            <person name="Sakakibara H."/>
            <person name="Demura T."/>
            <person name="Yamaguchi S."/>
            <person name="Yoneyama K."/>
            <person name="Manabe R.I."/>
            <person name="Nelson D.C."/>
            <person name="Schulman A.H."/>
            <person name="Timko M.P."/>
            <person name="dePamphilis C.W."/>
            <person name="Choi D."/>
            <person name="Shirasu K."/>
        </authorList>
    </citation>
    <scope>NUCLEOTIDE SEQUENCE [LARGE SCALE GENOMIC DNA]</scope>
    <source>
        <strain evidence="3">cv. UVA1</strain>
    </source>
</reference>
<sequence>MALKKNEGAQDNFWSLIPTSIHNGSVNLPAEGQPQLMDIGDLNCSRNSQKERVKEESQWSRNQNQGDLIPRRRKRNLAIDLAEEEKGCMLEVEGIGENGPVGIVFIYGSSYRNERVLQWEFLQSASRTWGRAADGAWRSGAGNLESPAVLNFEMGRGGDEDLLLVIDCKIVAERERRWERVVVASDRFIVREEGILFSYAKE</sequence>
<keyword evidence="3" id="KW-1185">Reference proteome</keyword>
<organism evidence="2 3">
    <name type="scientific">Striga asiatica</name>
    <name type="common">Asiatic witchweed</name>
    <name type="synonym">Buchnera asiatica</name>
    <dbReference type="NCBI Taxonomy" id="4170"/>
    <lineage>
        <taxon>Eukaryota</taxon>
        <taxon>Viridiplantae</taxon>
        <taxon>Streptophyta</taxon>
        <taxon>Embryophyta</taxon>
        <taxon>Tracheophyta</taxon>
        <taxon>Spermatophyta</taxon>
        <taxon>Magnoliopsida</taxon>
        <taxon>eudicotyledons</taxon>
        <taxon>Gunneridae</taxon>
        <taxon>Pentapetalae</taxon>
        <taxon>asterids</taxon>
        <taxon>lamiids</taxon>
        <taxon>Lamiales</taxon>
        <taxon>Orobanchaceae</taxon>
        <taxon>Buchnereae</taxon>
        <taxon>Striga</taxon>
    </lineage>
</organism>
<evidence type="ECO:0000313" key="2">
    <source>
        <dbReference type="EMBL" id="GER31024.1"/>
    </source>
</evidence>
<evidence type="ECO:0000313" key="3">
    <source>
        <dbReference type="Proteomes" id="UP000325081"/>
    </source>
</evidence>
<evidence type="ECO:0000256" key="1">
    <source>
        <dbReference type="SAM" id="MobiDB-lite"/>
    </source>
</evidence>
<feature type="compositionally biased region" description="Basic and acidic residues" evidence="1">
    <location>
        <begin position="48"/>
        <end position="58"/>
    </location>
</feature>
<proteinExistence type="predicted"/>
<gene>
    <name evidence="2" type="ORF">STAS_07001</name>
</gene>